<comment type="caution">
    <text evidence="6">The sequence shown here is derived from an EMBL/GenBank/DDBJ whole genome shotgun (WGS) entry which is preliminary data.</text>
</comment>
<proteinExistence type="inferred from homology"/>
<evidence type="ECO:0000256" key="1">
    <source>
        <dbReference type="ARBA" id="ARBA00023239"/>
    </source>
</evidence>
<protein>
    <recommendedName>
        <fullName evidence="4">C-deglycosylation enzyme beta subunit</fullName>
    </recommendedName>
</protein>
<evidence type="ECO:0000256" key="4">
    <source>
        <dbReference type="ARBA" id="ARBA00047208"/>
    </source>
</evidence>
<accession>A0A136Q8V6</accession>
<evidence type="ECO:0000256" key="2">
    <source>
        <dbReference type="ARBA" id="ARBA00023277"/>
    </source>
</evidence>
<dbReference type="GO" id="GO:0016829">
    <property type="term" value="F:lyase activity"/>
    <property type="evidence" value="ECO:0007669"/>
    <property type="project" value="UniProtKB-KW"/>
</dbReference>
<dbReference type="Proteomes" id="UP000070366">
    <property type="component" value="Unassembled WGS sequence"/>
</dbReference>
<dbReference type="Pfam" id="PF19906">
    <property type="entry name" value="CGDB"/>
    <property type="match status" value="1"/>
</dbReference>
<dbReference type="RefSeq" id="WP_066523343.1">
    <property type="nucleotide sequence ID" value="NZ_CABMOF010000016.1"/>
</dbReference>
<evidence type="ECO:0000256" key="3">
    <source>
        <dbReference type="ARBA" id="ARBA00046336"/>
    </source>
</evidence>
<evidence type="ECO:0000313" key="7">
    <source>
        <dbReference type="Proteomes" id="UP000070366"/>
    </source>
</evidence>
<comment type="similarity">
    <text evidence="3">Belongs to the C-glycoside deglycosidase beta subunit family.</text>
</comment>
<dbReference type="STRING" id="626937.HMPREF3293_00034"/>
<dbReference type="KEGG" id="cmiu:B1H56_13305"/>
<dbReference type="EMBL" id="LSZW01000002">
    <property type="protein sequence ID" value="KXK67110.1"/>
    <property type="molecule type" value="Genomic_DNA"/>
</dbReference>
<gene>
    <name evidence="6" type="ORF">HMPREF3293_00034</name>
</gene>
<feature type="domain" description="C-glycoside deglycosidase beta subunit" evidence="5">
    <location>
        <begin position="6"/>
        <end position="117"/>
    </location>
</feature>
<reference evidence="6 7" key="1">
    <citation type="submission" date="2016-02" db="EMBL/GenBank/DDBJ databases">
        <authorList>
            <person name="Wen L."/>
            <person name="He K."/>
            <person name="Yang H."/>
        </authorList>
    </citation>
    <scope>NUCLEOTIDE SEQUENCE [LARGE SCALE GENOMIC DNA]</scope>
    <source>
        <strain evidence="6 7">DSM 22607</strain>
    </source>
</reference>
<name>A0A136Q8V6_9FIRM</name>
<keyword evidence="1" id="KW-0456">Lyase</keyword>
<evidence type="ECO:0000313" key="6">
    <source>
        <dbReference type="EMBL" id="KXK67110.1"/>
    </source>
</evidence>
<sequence>MDFTAFNERMVCEDKIRRYEADGIPLGYEFKLRYPTYRGAYVCNVEEMNVTVDGRRIEPRDMRFGVNGKWFLMSQIPELSTEYWFTGSKATMRILDGNGISDGKHTVKVEMKHKIPYTGYFGNYLVVDSDCEKTLDVE</sequence>
<organism evidence="6 7">
    <name type="scientific">Christensenella minuta</name>
    <dbReference type="NCBI Taxonomy" id="626937"/>
    <lineage>
        <taxon>Bacteria</taxon>
        <taxon>Bacillati</taxon>
        <taxon>Bacillota</taxon>
        <taxon>Clostridia</taxon>
        <taxon>Christensenellales</taxon>
        <taxon>Christensenellaceae</taxon>
        <taxon>Christensenella</taxon>
    </lineage>
</organism>
<keyword evidence="2" id="KW-0119">Carbohydrate metabolism</keyword>
<evidence type="ECO:0000259" key="5">
    <source>
        <dbReference type="Pfam" id="PF19906"/>
    </source>
</evidence>
<dbReference type="InterPro" id="IPR045959">
    <property type="entry name" value="CGDB"/>
</dbReference>
<dbReference type="OrthoDB" id="1956341at2"/>
<keyword evidence="7" id="KW-1185">Reference proteome</keyword>
<dbReference type="AlphaFoldDB" id="A0A136Q8V6"/>